<feature type="region of interest" description="Disordered" evidence="1">
    <location>
        <begin position="33"/>
        <end position="55"/>
    </location>
</feature>
<sequence>KAAVYIFFFYQRLGIQNEYKGVVVGECVPLLAGPGGGSGTPHPYASTHRRRNNCE</sequence>
<evidence type="ECO:0000313" key="3">
    <source>
        <dbReference type="Proteomes" id="UP001286313"/>
    </source>
</evidence>
<gene>
    <name evidence="2" type="ORF">Pcinc_025987</name>
</gene>
<evidence type="ECO:0000313" key="2">
    <source>
        <dbReference type="EMBL" id="KAK3868638.1"/>
    </source>
</evidence>
<evidence type="ECO:0000256" key="1">
    <source>
        <dbReference type="SAM" id="MobiDB-lite"/>
    </source>
</evidence>
<reference evidence="2" key="1">
    <citation type="submission" date="2023-10" db="EMBL/GenBank/DDBJ databases">
        <title>Genome assemblies of two species of porcelain crab, Petrolisthes cinctipes and Petrolisthes manimaculis (Anomura: Porcellanidae).</title>
        <authorList>
            <person name="Angst P."/>
        </authorList>
    </citation>
    <scope>NUCLEOTIDE SEQUENCE</scope>
    <source>
        <strain evidence="2">PB745_01</strain>
        <tissue evidence="2">Gill</tissue>
    </source>
</reference>
<name>A0AAE1F9E8_PETCI</name>
<dbReference type="Proteomes" id="UP001286313">
    <property type="component" value="Unassembled WGS sequence"/>
</dbReference>
<accession>A0AAE1F9E8</accession>
<dbReference type="AlphaFoldDB" id="A0AAE1F9E8"/>
<keyword evidence="3" id="KW-1185">Reference proteome</keyword>
<dbReference type="EMBL" id="JAWQEG010002967">
    <property type="protein sequence ID" value="KAK3868638.1"/>
    <property type="molecule type" value="Genomic_DNA"/>
</dbReference>
<comment type="caution">
    <text evidence="2">The sequence shown here is derived from an EMBL/GenBank/DDBJ whole genome shotgun (WGS) entry which is preliminary data.</text>
</comment>
<proteinExistence type="predicted"/>
<protein>
    <submittedName>
        <fullName evidence="2">Uncharacterized protein</fullName>
    </submittedName>
</protein>
<feature type="non-terminal residue" evidence="2">
    <location>
        <position position="1"/>
    </location>
</feature>
<organism evidence="2 3">
    <name type="scientific">Petrolisthes cinctipes</name>
    <name type="common">Flat porcelain crab</name>
    <dbReference type="NCBI Taxonomy" id="88211"/>
    <lineage>
        <taxon>Eukaryota</taxon>
        <taxon>Metazoa</taxon>
        <taxon>Ecdysozoa</taxon>
        <taxon>Arthropoda</taxon>
        <taxon>Crustacea</taxon>
        <taxon>Multicrustacea</taxon>
        <taxon>Malacostraca</taxon>
        <taxon>Eumalacostraca</taxon>
        <taxon>Eucarida</taxon>
        <taxon>Decapoda</taxon>
        <taxon>Pleocyemata</taxon>
        <taxon>Anomura</taxon>
        <taxon>Galatheoidea</taxon>
        <taxon>Porcellanidae</taxon>
        <taxon>Petrolisthes</taxon>
    </lineage>
</organism>